<feature type="non-terminal residue" evidence="2">
    <location>
        <position position="269"/>
    </location>
</feature>
<dbReference type="VEuPathDB" id="TriTrypDB:BSAL_70230"/>
<name>A0A0S4IW05_BODSA</name>
<dbReference type="AlphaFoldDB" id="A0A0S4IW05"/>
<organism evidence="2 3">
    <name type="scientific">Bodo saltans</name>
    <name type="common">Flagellated protozoan</name>
    <dbReference type="NCBI Taxonomy" id="75058"/>
    <lineage>
        <taxon>Eukaryota</taxon>
        <taxon>Discoba</taxon>
        <taxon>Euglenozoa</taxon>
        <taxon>Kinetoplastea</taxon>
        <taxon>Metakinetoplastina</taxon>
        <taxon>Eubodonida</taxon>
        <taxon>Bodonidae</taxon>
        <taxon>Bodo</taxon>
    </lineage>
</organism>
<dbReference type="Proteomes" id="UP000051952">
    <property type="component" value="Unassembled WGS sequence"/>
</dbReference>
<feature type="region of interest" description="Disordered" evidence="1">
    <location>
        <begin position="1"/>
        <end position="21"/>
    </location>
</feature>
<evidence type="ECO:0000256" key="1">
    <source>
        <dbReference type="SAM" id="MobiDB-lite"/>
    </source>
</evidence>
<reference evidence="3" key="1">
    <citation type="submission" date="2015-09" db="EMBL/GenBank/DDBJ databases">
        <authorList>
            <consortium name="Pathogen Informatics"/>
        </authorList>
    </citation>
    <scope>NUCLEOTIDE SEQUENCE [LARGE SCALE GENOMIC DNA]</scope>
    <source>
        <strain evidence="3">Lake Konstanz</strain>
    </source>
</reference>
<gene>
    <name evidence="2" type="ORF">BSAL_70230</name>
</gene>
<evidence type="ECO:0000313" key="2">
    <source>
        <dbReference type="EMBL" id="CUG03730.1"/>
    </source>
</evidence>
<feature type="compositionally biased region" description="Polar residues" evidence="1">
    <location>
        <begin position="12"/>
        <end position="21"/>
    </location>
</feature>
<sequence length="269" mass="28988">MQRKLPRRAYDSNRTTASNRTAQRGNATHLIMALVTFLTLFKLSDASVFGTNLVLGANSAVSGASNFWGRTSDCEMKGSDFSVDGSWAVFTDYDCYMTQSIDITFARNYLLNPGGRVMISMQGYIQGRDPDYASLTLTLLECISGNTMYTLGGNQLTSSSWQTYMWGMRLSPNICALGVQLYLRNHAADGDAPSAQTISVILTGTPATQSAALLITSSQSDSHDGSTPTLTHSAEVSRSALTFSRPVSMDNTVTSSRDVTKSVSVTSTT</sequence>
<proteinExistence type="predicted"/>
<accession>A0A0S4IW05</accession>
<protein>
    <submittedName>
        <fullName evidence="2">Uncharacterized protein</fullName>
    </submittedName>
</protein>
<dbReference type="EMBL" id="CYKH01000512">
    <property type="protein sequence ID" value="CUG03730.1"/>
    <property type="molecule type" value="Genomic_DNA"/>
</dbReference>
<evidence type="ECO:0000313" key="3">
    <source>
        <dbReference type="Proteomes" id="UP000051952"/>
    </source>
</evidence>
<keyword evidence="3" id="KW-1185">Reference proteome</keyword>